<evidence type="ECO:0000256" key="9">
    <source>
        <dbReference type="RuleBase" id="RU364020"/>
    </source>
</evidence>
<dbReference type="GO" id="GO:0016051">
    <property type="term" value="P:carbohydrate biosynthetic process"/>
    <property type="evidence" value="ECO:0007669"/>
    <property type="project" value="InterPro"/>
</dbReference>
<dbReference type="InterPro" id="IPR005331">
    <property type="entry name" value="Sulfotransferase"/>
</dbReference>
<dbReference type="InterPro" id="IPR018011">
    <property type="entry name" value="Carb_sulfotrans_8-10"/>
</dbReference>
<evidence type="ECO:0000313" key="12">
    <source>
        <dbReference type="Proteomes" id="UP001374579"/>
    </source>
</evidence>
<dbReference type="AlphaFoldDB" id="A0AAN9AR27"/>
<evidence type="ECO:0000256" key="5">
    <source>
        <dbReference type="ARBA" id="ARBA00022989"/>
    </source>
</evidence>
<dbReference type="PANTHER" id="PTHR12137:SF54">
    <property type="entry name" value="CARBOHYDRATE SULFOTRANSFERASE"/>
    <property type="match status" value="1"/>
</dbReference>
<accession>A0AAN9AR27</accession>
<keyword evidence="7" id="KW-0472">Membrane</keyword>
<comment type="similarity">
    <text evidence="2 9">Belongs to the sulfotransferase 2 family.</text>
</comment>
<evidence type="ECO:0000256" key="6">
    <source>
        <dbReference type="ARBA" id="ARBA00023034"/>
    </source>
</evidence>
<reference evidence="11 12" key="1">
    <citation type="submission" date="2024-02" db="EMBL/GenBank/DDBJ databases">
        <title>Chromosome-scale genome assembly of the rough periwinkle Littorina saxatilis.</title>
        <authorList>
            <person name="De Jode A."/>
            <person name="Faria R."/>
            <person name="Formenti G."/>
            <person name="Sims Y."/>
            <person name="Smith T.P."/>
            <person name="Tracey A."/>
            <person name="Wood J.M.D."/>
            <person name="Zagrodzka Z.B."/>
            <person name="Johannesson K."/>
            <person name="Butlin R.K."/>
            <person name="Leder E.H."/>
        </authorList>
    </citation>
    <scope>NUCLEOTIDE SEQUENCE [LARGE SCALE GENOMIC DNA]</scope>
    <source>
        <strain evidence="11">Snail1</strain>
        <tissue evidence="11">Muscle</tissue>
    </source>
</reference>
<sequence length="472" mass="54337">MLSLRKPLCLRCRRCRCGWWQLGWRMKVVVLALVAVVLYAVTALSSVQESSDNSEQYIHPVTTKPRAFKKPHEPHSLKRSHKTTWSEGRYITDGQTRMRQRQDILIRYCSTHSDEEFRGTGGIPTFRTDGLVSKRHQLFYCPVGKIASTFLTRFLVAAEETNPVISPYAISAAKALRMRVKRSGNHILFAPLNKLVQSGWQEKSYLVNLKRVVFVRCPFQRLWSAYVDKLLSPNPYYWESWGYQAGNMSQTSLLGLAGIGHDSLKKESPTATQQPCGHDVTFSQFLRLVVASLHRQDTHVRPVTWECSPCYVDYDVIGHVETLTSDVTYLASLLGLNNWTLSKVRWDEEHAEDAIKEGVRNVFFKWSSQITECMTLEEAGKRLWRVFQIRGIISESEQFSEYLTKTLDAFSMEDALFGARSRSVRNRADLDLQRHAAFEEAYETVDAELKNNIRKLYKADFEMFGFDFLTNL</sequence>
<keyword evidence="9" id="KW-0735">Signal-anchor</keyword>
<dbReference type="EC" id="2.8.2.-" evidence="9"/>
<organism evidence="11 12">
    <name type="scientific">Littorina saxatilis</name>
    <dbReference type="NCBI Taxonomy" id="31220"/>
    <lineage>
        <taxon>Eukaryota</taxon>
        <taxon>Metazoa</taxon>
        <taxon>Spiralia</taxon>
        <taxon>Lophotrochozoa</taxon>
        <taxon>Mollusca</taxon>
        <taxon>Gastropoda</taxon>
        <taxon>Caenogastropoda</taxon>
        <taxon>Littorinimorpha</taxon>
        <taxon>Littorinoidea</taxon>
        <taxon>Littorinidae</taxon>
        <taxon>Littorina</taxon>
    </lineage>
</organism>
<keyword evidence="5" id="KW-1133">Transmembrane helix</keyword>
<comment type="subcellular location">
    <subcellularLocation>
        <location evidence="1 9">Golgi apparatus membrane</location>
        <topology evidence="1 9">Single-pass type II membrane protein</topology>
    </subcellularLocation>
</comment>
<keyword evidence="6 9" id="KW-0333">Golgi apparatus</keyword>
<protein>
    <recommendedName>
        <fullName evidence="9">Carbohydrate sulfotransferase</fullName>
        <ecNumber evidence="9">2.8.2.-</ecNumber>
    </recommendedName>
</protein>
<dbReference type="GO" id="GO:0000139">
    <property type="term" value="C:Golgi membrane"/>
    <property type="evidence" value="ECO:0007669"/>
    <property type="project" value="UniProtKB-SubCell"/>
</dbReference>
<dbReference type="EMBL" id="JBAMIC010000022">
    <property type="protein sequence ID" value="KAK7091469.1"/>
    <property type="molecule type" value="Genomic_DNA"/>
</dbReference>
<keyword evidence="3 9" id="KW-0808">Transferase</keyword>
<dbReference type="Pfam" id="PF03567">
    <property type="entry name" value="Sulfotransfer_2"/>
    <property type="match status" value="1"/>
</dbReference>
<evidence type="ECO:0000313" key="11">
    <source>
        <dbReference type="EMBL" id="KAK7091469.1"/>
    </source>
</evidence>
<evidence type="ECO:0000256" key="8">
    <source>
        <dbReference type="ARBA" id="ARBA00023180"/>
    </source>
</evidence>
<evidence type="ECO:0000256" key="4">
    <source>
        <dbReference type="ARBA" id="ARBA00022692"/>
    </source>
</evidence>
<evidence type="ECO:0000256" key="7">
    <source>
        <dbReference type="ARBA" id="ARBA00023136"/>
    </source>
</evidence>
<gene>
    <name evidence="11" type="ORF">V1264_009144</name>
</gene>
<evidence type="ECO:0000256" key="1">
    <source>
        <dbReference type="ARBA" id="ARBA00004323"/>
    </source>
</evidence>
<evidence type="ECO:0000256" key="2">
    <source>
        <dbReference type="ARBA" id="ARBA00006339"/>
    </source>
</evidence>
<dbReference type="Proteomes" id="UP001374579">
    <property type="component" value="Unassembled WGS sequence"/>
</dbReference>
<keyword evidence="9" id="KW-0119">Carbohydrate metabolism</keyword>
<feature type="region of interest" description="Disordered" evidence="10">
    <location>
        <begin position="62"/>
        <end position="83"/>
    </location>
</feature>
<comment type="caution">
    <text evidence="11">The sequence shown here is derived from an EMBL/GenBank/DDBJ whole genome shotgun (WGS) entry which is preliminary data.</text>
</comment>
<keyword evidence="4" id="KW-0812">Transmembrane</keyword>
<evidence type="ECO:0000256" key="10">
    <source>
        <dbReference type="SAM" id="MobiDB-lite"/>
    </source>
</evidence>
<keyword evidence="12" id="KW-1185">Reference proteome</keyword>
<evidence type="ECO:0000256" key="3">
    <source>
        <dbReference type="ARBA" id="ARBA00022679"/>
    </source>
</evidence>
<keyword evidence="8 9" id="KW-0325">Glycoprotein</keyword>
<dbReference type="GO" id="GO:0008146">
    <property type="term" value="F:sulfotransferase activity"/>
    <property type="evidence" value="ECO:0007669"/>
    <property type="project" value="InterPro"/>
</dbReference>
<dbReference type="PANTHER" id="PTHR12137">
    <property type="entry name" value="CARBOHYDRATE SULFOTRANSFERASE"/>
    <property type="match status" value="1"/>
</dbReference>
<proteinExistence type="inferred from homology"/>
<name>A0AAN9AR27_9CAEN</name>